<dbReference type="PANTHER" id="PTHR43591:SF31">
    <property type="entry name" value="LAEA-LIKE, PUTATIVE (AFU_ORTHOLOGUE AFUA_8G01930)-RELATED"/>
    <property type="match status" value="1"/>
</dbReference>
<accession>A0AAV9JVL0</accession>
<dbReference type="AlphaFoldDB" id="A0AAV9JVL0"/>
<evidence type="ECO:0000313" key="1">
    <source>
        <dbReference type="EMBL" id="KAK4549645.1"/>
    </source>
</evidence>
<comment type="caution">
    <text evidence="1">The sequence shown here is derived from an EMBL/GenBank/DDBJ whole genome shotgun (WGS) entry which is preliminary data.</text>
</comment>
<keyword evidence="2" id="KW-1185">Reference proteome</keyword>
<evidence type="ECO:0008006" key="3">
    <source>
        <dbReference type="Google" id="ProtNLM"/>
    </source>
</evidence>
<dbReference type="InterPro" id="IPR029063">
    <property type="entry name" value="SAM-dependent_MTases_sf"/>
</dbReference>
<name>A0AAV9JVL0_9PEZI</name>
<dbReference type="EMBL" id="JAVFHQ010000003">
    <property type="protein sequence ID" value="KAK4549645.1"/>
    <property type="molecule type" value="Genomic_DNA"/>
</dbReference>
<dbReference type="PANTHER" id="PTHR43591">
    <property type="entry name" value="METHYLTRANSFERASE"/>
    <property type="match status" value="1"/>
</dbReference>
<dbReference type="Proteomes" id="UP001324427">
    <property type="component" value="Unassembled WGS sequence"/>
</dbReference>
<proteinExistence type="predicted"/>
<dbReference type="Pfam" id="PF13489">
    <property type="entry name" value="Methyltransf_23"/>
    <property type="match status" value="1"/>
</dbReference>
<dbReference type="CDD" id="cd02440">
    <property type="entry name" value="AdoMet_MTases"/>
    <property type="match status" value="1"/>
</dbReference>
<protein>
    <recommendedName>
        <fullName evidence="3">Methyltransferase</fullName>
    </recommendedName>
</protein>
<sequence length="222" mass="25398">MWAIEFADEHPEAIVTGVDLSPVQPSFVPPNCHFIVDDIEYDWVYDKQFDYIHGRFLSMGIRDWSRVFKQSFDTLKPGGWVEYQEAELIFTADPSSPKPNPEMSALSDDVQEAAKRIGVDIRQAHGWKDAIGGAGFVNHSMLHTRWPLGPWSNDAKEKALGKMNQRNMLNGIEGLTLAYLVRIRGDPAEEVRQRLERVRAEMKDPDVHMYMDLYVHVAQKPT</sequence>
<evidence type="ECO:0000313" key="2">
    <source>
        <dbReference type="Proteomes" id="UP001324427"/>
    </source>
</evidence>
<gene>
    <name evidence="1" type="ORF">LTR36_004946</name>
</gene>
<reference evidence="1 2" key="1">
    <citation type="submission" date="2021-11" db="EMBL/GenBank/DDBJ databases">
        <title>Black yeast isolated from Biological Soil Crust.</title>
        <authorList>
            <person name="Kurbessoian T."/>
        </authorList>
    </citation>
    <scope>NUCLEOTIDE SEQUENCE [LARGE SCALE GENOMIC DNA]</scope>
    <source>
        <strain evidence="1 2">CCFEE 5522</strain>
    </source>
</reference>
<organism evidence="1 2">
    <name type="scientific">Oleoguttula mirabilis</name>
    <dbReference type="NCBI Taxonomy" id="1507867"/>
    <lineage>
        <taxon>Eukaryota</taxon>
        <taxon>Fungi</taxon>
        <taxon>Dikarya</taxon>
        <taxon>Ascomycota</taxon>
        <taxon>Pezizomycotina</taxon>
        <taxon>Dothideomycetes</taxon>
        <taxon>Dothideomycetidae</taxon>
        <taxon>Mycosphaerellales</taxon>
        <taxon>Teratosphaeriaceae</taxon>
        <taxon>Oleoguttula</taxon>
    </lineage>
</organism>
<dbReference type="Gene3D" id="3.40.50.150">
    <property type="entry name" value="Vaccinia Virus protein VP39"/>
    <property type="match status" value="1"/>
</dbReference>
<dbReference type="SUPFAM" id="SSF53335">
    <property type="entry name" value="S-adenosyl-L-methionine-dependent methyltransferases"/>
    <property type="match status" value="1"/>
</dbReference>
<dbReference type="GO" id="GO:0008168">
    <property type="term" value="F:methyltransferase activity"/>
    <property type="evidence" value="ECO:0007669"/>
    <property type="project" value="TreeGrafter"/>
</dbReference>